<dbReference type="EMBL" id="CAXKWB010016282">
    <property type="protein sequence ID" value="CAL4115868.1"/>
    <property type="molecule type" value="Genomic_DNA"/>
</dbReference>
<comment type="caution">
    <text evidence="1">The sequence shown here is derived from an EMBL/GenBank/DDBJ whole genome shotgun (WGS) entry which is preliminary data.</text>
</comment>
<name>A0AAV2R4M1_MEGNR</name>
<evidence type="ECO:0000313" key="2">
    <source>
        <dbReference type="Proteomes" id="UP001497623"/>
    </source>
</evidence>
<sequence>MEISGIIGKQIRIEHRGSSVQVHSTRIQKAPDDKVCDTNDIQTGECNRVYRSTRLGPKKHQMTRFVTQMTFKQVSAIVTPVKTFRVSAQNLVLPSVQTLMFNRTCKIVHLRQ</sequence>
<keyword evidence="2" id="KW-1185">Reference proteome</keyword>
<organism evidence="1 2">
    <name type="scientific">Meganyctiphanes norvegica</name>
    <name type="common">Northern krill</name>
    <name type="synonym">Thysanopoda norvegica</name>
    <dbReference type="NCBI Taxonomy" id="48144"/>
    <lineage>
        <taxon>Eukaryota</taxon>
        <taxon>Metazoa</taxon>
        <taxon>Ecdysozoa</taxon>
        <taxon>Arthropoda</taxon>
        <taxon>Crustacea</taxon>
        <taxon>Multicrustacea</taxon>
        <taxon>Malacostraca</taxon>
        <taxon>Eumalacostraca</taxon>
        <taxon>Eucarida</taxon>
        <taxon>Euphausiacea</taxon>
        <taxon>Euphausiidae</taxon>
        <taxon>Meganyctiphanes</taxon>
    </lineage>
</organism>
<gene>
    <name evidence="1" type="ORF">MNOR_LOCUS20781</name>
</gene>
<dbReference type="Proteomes" id="UP001497623">
    <property type="component" value="Unassembled WGS sequence"/>
</dbReference>
<dbReference type="AlphaFoldDB" id="A0AAV2R4M1"/>
<protein>
    <submittedName>
        <fullName evidence="1">Uncharacterized protein</fullName>
    </submittedName>
</protein>
<evidence type="ECO:0000313" key="1">
    <source>
        <dbReference type="EMBL" id="CAL4115868.1"/>
    </source>
</evidence>
<proteinExistence type="predicted"/>
<accession>A0AAV2R4M1</accession>
<reference evidence="1 2" key="1">
    <citation type="submission" date="2024-05" db="EMBL/GenBank/DDBJ databases">
        <authorList>
            <person name="Wallberg A."/>
        </authorList>
    </citation>
    <scope>NUCLEOTIDE SEQUENCE [LARGE SCALE GENOMIC DNA]</scope>
</reference>